<dbReference type="InterPro" id="IPR036770">
    <property type="entry name" value="Ankyrin_rpt-contain_sf"/>
</dbReference>
<evidence type="ECO:0000256" key="2">
    <source>
        <dbReference type="PROSITE-ProRule" id="PRU00023"/>
    </source>
</evidence>
<dbReference type="InterPro" id="IPR002110">
    <property type="entry name" value="Ankyrin_rpt"/>
</dbReference>
<feature type="repeat" description="ANK" evidence="2">
    <location>
        <begin position="1295"/>
        <end position="1327"/>
    </location>
</feature>
<comment type="caution">
    <text evidence="4">The sequence shown here is derived from an EMBL/GenBank/DDBJ whole genome shotgun (WGS) entry which is preliminary data.</text>
</comment>
<dbReference type="PANTHER" id="PTHR10039:SF17">
    <property type="entry name" value="FUNGAL STAND N-TERMINAL GOODBYE DOMAIN-CONTAINING PROTEIN-RELATED"/>
    <property type="match status" value="1"/>
</dbReference>
<dbReference type="InterPro" id="IPR044736">
    <property type="entry name" value="Gid1/RanBPM/SPLA_SPRY"/>
</dbReference>
<dbReference type="Pfam" id="PF24883">
    <property type="entry name" value="NPHP3_N"/>
    <property type="match status" value="1"/>
</dbReference>
<keyword evidence="5" id="KW-1185">Reference proteome</keyword>
<reference evidence="4 5" key="1">
    <citation type="submission" date="2019-10" db="EMBL/GenBank/DDBJ databases">
        <authorList>
            <person name="Palmer J.M."/>
        </authorList>
    </citation>
    <scope>NUCLEOTIDE SEQUENCE [LARGE SCALE GENOMIC DNA]</scope>
    <source>
        <strain evidence="4 5">TWF718</strain>
    </source>
</reference>
<dbReference type="InterPro" id="IPR027417">
    <property type="entry name" value="P-loop_NTPase"/>
</dbReference>
<feature type="domain" description="Nephrocystin 3-like N-terminal" evidence="3">
    <location>
        <begin position="366"/>
        <end position="544"/>
    </location>
</feature>
<dbReference type="CDD" id="cd12885">
    <property type="entry name" value="SPRY_RanBP_like"/>
    <property type="match status" value="1"/>
</dbReference>
<dbReference type="Gene3D" id="2.60.120.920">
    <property type="match status" value="1"/>
</dbReference>
<dbReference type="InterPro" id="IPR056884">
    <property type="entry name" value="NPHP3-like_N"/>
</dbReference>
<dbReference type="SUPFAM" id="SSF52540">
    <property type="entry name" value="P-loop containing nucleoside triphosphate hydrolases"/>
    <property type="match status" value="1"/>
</dbReference>
<name>A0AAN8MJP1_9PEZI</name>
<dbReference type="InterPro" id="IPR043136">
    <property type="entry name" value="B30.2/SPRY_sf"/>
</dbReference>
<keyword evidence="1" id="KW-0677">Repeat</keyword>
<gene>
    <name evidence="4" type="ORF">TWF718_002179</name>
</gene>
<evidence type="ECO:0000313" key="4">
    <source>
        <dbReference type="EMBL" id="KAK6331630.1"/>
    </source>
</evidence>
<dbReference type="PROSITE" id="PS50297">
    <property type="entry name" value="ANK_REP_REGION"/>
    <property type="match status" value="1"/>
</dbReference>
<sequence length="1898" mass="216468">MIGDLGAGQDGPHISICWQLGRERFEKTIKENGELPEDQQIERLNKFFKVYPLERASDSCLEVLRDTAAQKYGGEERQDNIRNLLETMTIFKEAMDGLLSSAPESVSAVWLGLGIIIKIISADLATCKVIVDAFDSIATITLYSLIVEKRYLQSISHNFQEVKGKSMEQQTFDKVQELVCAIFDFSWYTQYYLFPRWHKEISNPTSHAQRLGEKLKAGVRKVGKAFKEAIIGDIKSKHEEIQALYTELQVLGSILFQEATMNDSEDRINQQSIKKSSEKTLEAIETSTQKIEGEIKKGNEEVTEKLERKLQDATETIVEKIKGEPKTPEDIVTRYEEMFQPSTSLNNFLSGLEARKAKDGALTENSWILKNNSYIGWRDYSEHEGQSILCLNGRKGHGKTMTMLSARKDLLDHYNGHEDVILLNFFFKLGDSELQFSLRAFENIIIQLINAVKTRDGSIALLSNILGPGTAKEIEKYTKKSSSQKCKFITDWIKSISSNLGLQLYILLDAIDECQDRSQARLLGTLKGLVSEQNSNIRVLMSVREEINIQNELPEHWNSAFKILTIEPRMTTEEMEDFLKRKLSEIISARVKDRSDQASIAKESEKYWPKLRDKVDGDFTYANMVAANLREPSRMTLGKRIDSLPSRMEEIYRQSLEGMKASERNLIIFALRWVAWSSSGITALQIAEHYRGVYQNPNDEDEAYNDYNYSDPSQDPEIQETISHLRTVGRDFFTFVEETEPITVHLSVREWIRNAVNTEKILPTNATRAKVLNSVGGNLVFEVQIPVTSIPAGHHELSELFNAEESQLAMALDCLRALTNPNFQYEYGVWNPPPGSIAKWNNHFKSQGVTPPPRRYNHKRTGDQPLKIKLRYEILAVWHHLQELEKYYSRSKIEHHSGWKALQRLFTEFMHQKSTLPVWYSFFRLFKDGPRRSSSLNVASHGLHYQSYRRSISPLMFIIELEMELEIGLHSSYLMEMYIYQSGPPPGNLRLEPHKIFTYEYQNDLDWQRFNDEMFRVAGNDVMNPLAMCTMLLLRYRVVALLRLRPGLLPGGSELVESEDEFLEILRFFTKSSPGWATLSAMWGLVELFLHHITSSTIEVLLRSTIPRIFDVLLLKGASCPQGRVREAEQALETCYKKMMQLLLSKVTNGSRDIFLKWQMLQLLIQKGASFGMDIETLLSTIIDECERYKHWYDINIILDRLRVFENCLDSGYGTLETACKSVFTIVRIRHLEIFQKLRSISDTVLDQVDKSGRCIMHVIFQEHEGCGFRFADLRMFFDEIYKARPMFVNAQDNHSRAPLSYAVEHYDINGVLLLLEHGADVQDDDELGQTALHVLCAHDGTLEERIEPNPKKNYGYRSESLENPWYCEEKEKAQQKDFSILKELRSAGILLNSRTKSLATPLMIAFRFQRPAFISQFLEALQESYPYHEYVSSILLAHDADNRNILHYAMGRERLLCSLDKIAMLDVIEKLLSSLDGEQKLVLLNAKDFSSGFTPLHEASRRGFAQFIDLFLTHGSDAQVESADGYPAVYYLVRDGMPDVLGPTARCSHGPLGTSEFKGRWALIDEGLLIELLGNLSVTGQNDNFFTNLRRVAFQRNWEILGEVLSKRGIGSGSQDDYGWNESNMNIVFNGNWNELQNDSCQPLGVILTPSQLRGCGTGNIQGFELGESAENSLGLEVRAPRDPRTPNEEHQELFVADNFIPPIPSRFYFEINFNLEGVGSSFPRSKSNTLQIGLISIPFDASALLDKKQNMTLCWCGNTGRFYNNADASAAPVEVGGCISAETLKSMSKSGGDREGTMGLGFDYPTRKIFFTRNGRLLGPICKVTKRAQWKPSVYVATQNMTQGCMVDWEKIDSLLTVNFGTKEFEFRGWEAPIEDFEPASWEPTRWEGTFGEESS</sequence>
<keyword evidence="2" id="KW-0040">ANK repeat</keyword>
<dbReference type="SUPFAM" id="SSF48403">
    <property type="entry name" value="Ankyrin repeat"/>
    <property type="match status" value="2"/>
</dbReference>
<evidence type="ECO:0000313" key="5">
    <source>
        <dbReference type="Proteomes" id="UP001313282"/>
    </source>
</evidence>
<dbReference type="SMART" id="SM00248">
    <property type="entry name" value="ANK"/>
    <property type="match status" value="3"/>
</dbReference>
<evidence type="ECO:0000259" key="3">
    <source>
        <dbReference type="Pfam" id="PF24883"/>
    </source>
</evidence>
<dbReference type="PROSITE" id="PS50088">
    <property type="entry name" value="ANK_REPEAT"/>
    <property type="match status" value="2"/>
</dbReference>
<accession>A0AAN8MJP1</accession>
<dbReference type="EMBL" id="JAVHNR010000010">
    <property type="protein sequence ID" value="KAK6331630.1"/>
    <property type="molecule type" value="Genomic_DNA"/>
</dbReference>
<organism evidence="4 5">
    <name type="scientific">Orbilia javanica</name>
    <dbReference type="NCBI Taxonomy" id="47235"/>
    <lineage>
        <taxon>Eukaryota</taxon>
        <taxon>Fungi</taxon>
        <taxon>Dikarya</taxon>
        <taxon>Ascomycota</taxon>
        <taxon>Pezizomycotina</taxon>
        <taxon>Orbiliomycetes</taxon>
        <taxon>Orbiliales</taxon>
        <taxon>Orbiliaceae</taxon>
        <taxon>Orbilia</taxon>
    </lineage>
</organism>
<feature type="repeat" description="ANK" evidence="2">
    <location>
        <begin position="1492"/>
        <end position="1524"/>
    </location>
</feature>
<protein>
    <recommendedName>
        <fullName evidence="3">Nephrocystin 3-like N-terminal domain-containing protein</fullName>
    </recommendedName>
</protein>
<dbReference type="Gene3D" id="1.25.40.20">
    <property type="entry name" value="Ankyrin repeat-containing domain"/>
    <property type="match status" value="2"/>
</dbReference>
<dbReference type="Proteomes" id="UP001313282">
    <property type="component" value="Unassembled WGS sequence"/>
</dbReference>
<dbReference type="PANTHER" id="PTHR10039">
    <property type="entry name" value="AMELOGENIN"/>
    <property type="match status" value="1"/>
</dbReference>
<evidence type="ECO:0000256" key="1">
    <source>
        <dbReference type="ARBA" id="ARBA00022737"/>
    </source>
</evidence>
<proteinExistence type="predicted"/>
<dbReference type="Gene3D" id="3.40.50.300">
    <property type="entry name" value="P-loop containing nucleotide triphosphate hydrolases"/>
    <property type="match status" value="1"/>
</dbReference>